<dbReference type="InterPro" id="IPR029063">
    <property type="entry name" value="SAM-dependent_MTases_sf"/>
</dbReference>
<dbReference type="Pfam" id="PF13578">
    <property type="entry name" value="Methyltransf_24"/>
    <property type="match status" value="1"/>
</dbReference>
<evidence type="ECO:0000313" key="2">
    <source>
        <dbReference type="Proteomes" id="UP000239532"/>
    </source>
</evidence>
<name>A0A2S9WU61_9FLAO</name>
<dbReference type="RefSeq" id="WP_105982793.1">
    <property type="nucleotide sequence ID" value="NZ_MQUC01000003.1"/>
</dbReference>
<dbReference type="OrthoDB" id="5464618at2"/>
<organism evidence="1 2">
    <name type="scientific">Nonlabens agnitus</name>
    <dbReference type="NCBI Taxonomy" id="870484"/>
    <lineage>
        <taxon>Bacteria</taxon>
        <taxon>Pseudomonadati</taxon>
        <taxon>Bacteroidota</taxon>
        <taxon>Flavobacteriia</taxon>
        <taxon>Flavobacteriales</taxon>
        <taxon>Flavobacteriaceae</taxon>
        <taxon>Nonlabens</taxon>
    </lineage>
</organism>
<dbReference type="SUPFAM" id="SSF53335">
    <property type="entry name" value="S-adenosyl-L-methionine-dependent methyltransferases"/>
    <property type="match status" value="1"/>
</dbReference>
<proteinExistence type="predicted"/>
<evidence type="ECO:0000313" key="1">
    <source>
        <dbReference type="EMBL" id="PRP67013.1"/>
    </source>
</evidence>
<dbReference type="Gene3D" id="3.40.50.150">
    <property type="entry name" value="Vaccinia Virus protein VP39"/>
    <property type="match status" value="1"/>
</dbReference>
<gene>
    <name evidence="1" type="ORF">BST86_07820</name>
</gene>
<protein>
    <recommendedName>
        <fullName evidence="3">Methyltransferase</fullName>
    </recommendedName>
</protein>
<evidence type="ECO:0008006" key="3">
    <source>
        <dbReference type="Google" id="ProtNLM"/>
    </source>
</evidence>
<dbReference type="CDD" id="cd02440">
    <property type="entry name" value="AdoMet_MTases"/>
    <property type="match status" value="1"/>
</dbReference>
<dbReference type="Proteomes" id="UP000239532">
    <property type="component" value="Unassembled WGS sequence"/>
</dbReference>
<keyword evidence="2" id="KW-1185">Reference proteome</keyword>
<sequence>MLHQLKHYLKHHWKSFHLHGIHSPFVFTLNRDCLQKRSNLAVNEEIVRFRESVKNHPQLLHIEDHGAGSKRLQENTRISSKILKHNCSSLKRAQLLSLLTHYLDVQRALELGTSLGIGTHALAMACQQVTSIEASPEVHGYASARLKAARVKNAHLITGTFQDFFDGNLHEQPSGIYDLVFIDGHHDGAATLRYFEALQPFLNEQSVVVIDDIYWSKGMTRAWEQLIHHPKVTASIDTYQWGILFFRKEQRQQAFHIHV</sequence>
<accession>A0A2S9WU61</accession>
<comment type="caution">
    <text evidence="1">The sequence shown here is derived from an EMBL/GenBank/DDBJ whole genome shotgun (WGS) entry which is preliminary data.</text>
</comment>
<dbReference type="AlphaFoldDB" id="A0A2S9WU61"/>
<reference evidence="1 2" key="1">
    <citation type="submission" date="2016-11" db="EMBL/GenBank/DDBJ databases">
        <title>Trade-off between light-utilization and light-protection in marine flavobacteria.</title>
        <authorList>
            <person name="Kumagai Y."/>
        </authorList>
    </citation>
    <scope>NUCLEOTIDE SEQUENCE [LARGE SCALE GENOMIC DNA]</scope>
    <source>
        <strain evidence="1 2">JCM 17109</strain>
    </source>
</reference>
<dbReference type="EMBL" id="MQUC01000003">
    <property type="protein sequence ID" value="PRP67013.1"/>
    <property type="molecule type" value="Genomic_DNA"/>
</dbReference>